<dbReference type="AlphaFoldDB" id="A0A6N4VZR4"/>
<keyword evidence="1" id="KW-0328">Glycosyltransferase</keyword>
<feature type="domain" description="Glycosyltransferase subfamily 4-like N-terminal" evidence="4">
    <location>
        <begin position="27"/>
        <end position="187"/>
    </location>
</feature>
<proteinExistence type="predicted"/>
<reference evidence="5 6" key="1">
    <citation type="journal article" date="2019" name="Emerg. Microbes Infect.">
        <title>Comprehensive subspecies identification of 175 nontuberculous mycobacteria species based on 7547 genomic profiles.</title>
        <authorList>
            <person name="Matsumoto Y."/>
            <person name="Kinjo T."/>
            <person name="Motooka D."/>
            <person name="Nabeya D."/>
            <person name="Jung N."/>
            <person name="Uechi K."/>
            <person name="Horii T."/>
            <person name="Iida T."/>
            <person name="Fujita J."/>
            <person name="Nakamura S."/>
        </authorList>
    </citation>
    <scope>NUCLEOTIDE SEQUENCE [LARGE SCALE GENOMIC DNA]</scope>
    <source>
        <strain evidence="5 6">JCM 30275</strain>
    </source>
</reference>
<evidence type="ECO:0000313" key="6">
    <source>
        <dbReference type="Proteomes" id="UP000467249"/>
    </source>
</evidence>
<dbReference type="Gene3D" id="3.40.50.2000">
    <property type="entry name" value="Glycogen Phosphorylase B"/>
    <property type="match status" value="2"/>
</dbReference>
<dbReference type="GO" id="GO:0016757">
    <property type="term" value="F:glycosyltransferase activity"/>
    <property type="evidence" value="ECO:0007669"/>
    <property type="project" value="InterPro"/>
</dbReference>
<dbReference type="Pfam" id="PF00534">
    <property type="entry name" value="Glycos_transf_1"/>
    <property type="match status" value="1"/>
</dbReference>
<dbReference type="SUPFAM" id="SSF53756">
    <property type="entry name" value="UDP-Glycosyltransferase/glycogen phosphorylase"/>
    <property type="match status" value="1"/>
</dbReference>
<dbReference type="InterPro" id="IPR028098">
    <property type="entry name" value="Glyco_trans_4-like_N"/>
</dbReference>
<dbReference type="Pfam" id="PF13439">
    <property type="entry name" value="Glyco_transf_4"/>
    <property type="match status" value="1"/>
</dbReference>
<dbReference type="KEGG" id="many:MANY_05230"/>
<evidence type="ECO:0000256" key="1">
    <source>
        <dbReference type="ARBA" id="ARBA00022676"/>
    </source>
</evidence>
<organism evidence="5 6">
    <name type="scientific">Mycolicibacterium anyangense</name>
    <dbReference type="NCBI Taxonomy" id="1431246"/>
    <lineage>
        <taxon>Bacteria</taxon>
        <taxon>Bacillati</taxon>
        <taxon>Actinomycetota</taxon>
        <taxon>Actinomycetes</taxon>
        <taxon>Mycobacteriales</taxon>
        <taxon>Mycobacteriaceae</taxon>
        <taxon>Mycolicibacterium</taxon>
    </lineage>
</organism>
<accession>A0A6N4VZR4</accession>
<evidence type="ECO:0000259" key="4">
    <source>
        <dbReference type="Pfam" id="PF13439"/>
    </source>
</evidence>
<evidence type="ECO:0000259" key="3">
    <source>
        <dbReference type="Pfam" id="PF00534"/>
    </source>
</evidence>
<dbReference type="EMBL" id="AP022620">
    <property type="protein sequence ID" value="BBZ75186.1"/>
    <property type="molecule type" value="Genomic_DNA"/>
</dbReference>
<evidence type="ECO:0000256" key="2">
    <source>
        <dbReference type="ARBA" id="ARBA00022679"/>
    </source>
</evidence>
<dbReference type="PANTHER" id="PTHR45947">
    <property type="entry name" value="SULFOQUINOVOSYL TRANSFERASE SQD2"/>
    <property type="match status" value="1"/>
</dbReference>
<keyword evidence="6" id="KW-1185">Reference proteome</keyword>
<dbReference type="Proteomes" id="UP000467249">
    <property type="component" value="Chromosome"/>
</dbReference>
<evidence type="ECO:0000313" key="5">
    <source>
        <dbReference type="EMBL" id="BBZ75186.1"/>
    </source>
</evidence>
<dbReference type="InterPro" id="IPR001296">
    <property type="entry name" value="Glyco_trans_1"/>
</dbReference>
<dbReference type="InterPro" id="IPR050194">
    <property type="entry name" value="Glycosyltransferase_grp1"/>
</dbReference>
<feature type="domain" description="Glycosyl transferase family 1" evidence="3">
    <location>
        <begin position="219"/>
        <end position="354"/>
    </location>
</feature>
<protein>
    <submittedName>
        <fullName evidence="5">Glycosyl transferase</fullName>
    </submittedName>
</protein>
<name>A0A6N4VZR4_9MYCO</name>
<dbReference type="PANTHER" id="PTHR45947:SF3">
    <property type="entry name" value="SULFOQUINOVOSYL TRANSFERASE SQD2"/>
    <property type="match status" value="1"/>
</dbReference>
<keyword evidence="2 5" id="KW-0808">Transferase</keyword>
<gene>
    <name evidence="5" type="ORF">MANY_05230</name>
</gene>
<sequence>MGAADFGRDDIGSYPVAIAHDYLTQRGGAEKVVLAISRAFPEAPIYTLLYEPEGTYPEFADRDIRVSPLNRVGPLRRHHRAALPVLPFAAQAMTVDADLVITSSSGWAHGFRTTGEKLVYCYSPARWLYASDMYLGEGAGVMKRAVLAALGPYLKRWDKRAALSCQRYVAISSVTQTRIRDAYGIDAPVLPAPVAMTGAERATTIDDVTDWLARSGAQRPDGAFYLCVSRLLPYKNVDQVVRAFADLDRRLIVVGRGPEAERIRALAPANVLMLEGLSDSEMVWLYQNCRAVVAASYEDYGLTPIEAGVWGRPSIVLRWGGFVDTVIDGGTGVFFDRPEASEIARAVRLLESSRFDEGEIRGAMERFSEARFIDGLRSEIQATIGVAA</sequence>